<keyword evidence="10" id="KW-0175">Coiled coil</keyword>
<dbReference type="InterPro" id="IPR014824">
    <property type="entry name" value="Nfu/NifU_N"/>
</dbReference>
<dbReference type="PROSITE" id="PS00028">
    <property type="entry name" value="ZINC_FINGER_C2H2_1"/>
    <property type="match status" value="1"/>
</dbReference>
<feature type="compositionally biased region" description="Low complexity" evidence="11">
    <location>
        <begin position="369"/>
        <end position="384"/>
    </location>
</feature>
<dbReference type="SMART" id="SM00256">
    <property type="entry name" value="FBOX"/>
    <property type="match status" value="1"/>
</dbReference>
<dbReference type="SUPFAM" id="SSF117281">
    <property type="entry name" value="Kelch motif"/>
    <property type="match status" value="1"/>
</dbReference>
<keyword evidence="14" id="KW-1185">Reference proteome</keyword>
<dbReference type="AlphaFoldDB" id="A0A4S2KF59"/>
<keyword evidence="9" id="KW-0496">Mitochondrion</keyword>
<evidence type="ECO:0000256" key="2">
    <source>
        <dbReference type="ARBA" id="ARBA00004173"/>
    </source>
</evidence>
<keyword evidence="7" id="KW-0408">Iron</keyword>
<evidence type="ECO:0000256" key="6">
    <source>
        <dbReference type="ARBA" id="ARBA00022946"/>
    </source>
</evidence>
<comment type="similarity">
    <text evidence="3">Belongs to the NifU family.</text>
</comment>
<dbReference type="PANTHER" id="PTHR46432">
    <property type="entry name" value="F-BOX ONLY PROTEIN 42"/>
    <property type="match status" value="1"/>
</dbReference>
<dbReference type="SUPFAM" id="SSF110836">
    <property type="entry name" value="Hypothetical protein SAV1430"/>
    <property type="match status" value="1"/>
</dbReference>
<feature type="coiled-coil region" evidence="10">
    <location>
        <begin position="415"/>
        <end position="442"/>
    </location>
</feature>
<dbReference type="InterPro" id="IPR013087">
    <property type="entry name" value="Znf_C2H2_type"/>
</dbReference>
<dbReference type="GO" id="GO:1990756">
    <property type="term" value="F:ubiquitin-like ligase-substrate adaptor activity"/>
    <property type="evidence" value="ECO:0007669"/>
    <property type="project" value="TreeGrafter"/>
</dbReference>
<reference evidence="13 14" key="1">
    <citation type="journal article" date="2019" name="Philos. Trans. R. Soc. Lond., B, Biol. Sci.">
        <title>Ant behaviour and brain gene expression of defending hosts depend on the ecological success of the intruding social parasite.</title>
        <authorList>
            <person name="Kaur R."/>
            <person name="Stoldt M."/>
            <person name="Jongepier E."/>
            <person name="Feldmeyer B."/>
            <person name="Menzel F."/>
            <person name="Bornberg-Bauer E."/>
            <person name="Foitzik S."/>
        </authorList>
    </citation>
    <scope>NUCLEOTIDE SEQUENCE [LARGE SCALE GENOMIC DNA]</scope>
    <source>
        <tissue evidence="13">Whole body</tissue>
    </source>
</reference>
<dbReference type="GO" id="GO:0005739">
    <property type="term" value="C:mitochondrion"/>
    <property type="evidence" value="ECO:0007669"/>
    <property type="project" value="UniProtKB-SubCell"/>
</dbReference>
<evidence type="ECO:0000256" key="10">
    <source>
        <dbReference type="SAM" id="Coils"/>
    </source>
</evidence>
<dbReference type="GO" id="GO:0019005">
    <property type="term" value="C:SCF ubiquitin ligase complex"/>
    <property type="evidence" value="ECO:0007669"/>
    <property type="project" value="TreeGrafter"/>
</dbReference>
<dbReference type="Pfam" id="PF08712">
    <property type="entry name" value="Nfu_N"/>
    <property type="match status" value="1"/>
</dbReference>
<dbReference type="InterPro" id="IPR015915">
    <property type="entry name" value="Kelch-typ_b-propeller"/>
</dbReference>
<evidence type="ECO:0000256" key="8">
    <source>
        <dbReference type="ARBA" id="ARBA00023014"/>
    </source>
</evidence>
<name>A0A4S2KF59_9HYME</name>
<feature type="region of interest" description="Disordered" evidence="11">
    <location>
        <begin position="350"/>
        <end position="387"/>
    </location>
</feature>
<dbReference type="GO" id="GO:0005506">
    <property type="term" value="F:iron ion binding"/>
    <property type="evidence" value="ECO:0007669"/>
    <property type="project" value="InterPro"/>
</dbReference>
<dbReference type="InterPro" id="IPR036498">
    <property type="entry name" value="Nfu/NifU_N_sf"/>
</dbReference>
<evidence type="ECO:0000259" key="12">
    <source>
        <dbReference type="PROSITE" id="PS50181"/>
    </source>
</evidence>
<dbReference type="EMBL" id="QBLH01002923">
    <property type="protein sequence ID" value="TGZ46208.1"/>
    <property type="molecule type" value="Genomic_DNA"/>
</dbReference>
<dbReference type="Gene3D" id="3.30.300.130">
    <property type="entry name" value="Fe-S cluster assembly (FSCA)"/>
    <property type="match status" value="1"/>
</dbReference>
<dbReference type="GO" id="GO:0016226">
    <property type="term" value="P:iron-sulfur cluster assembly"/>
    <property type="evidence" value="ECO:0007669"/>
    <property type="project" value="InterPro"/>
</dbReference>
<dbReference type="Gene3D" id="2.120.10.80">
    <property type="entry name" value="Kelch-type beta propeller"/>
    <property type="match status" value="1"/>
</dbReference>
<protein>
    <recommendedName>
        <fullName evidence="4">NFU1 iron-sulfur cluster scaffold homolog, mitochondrial</fullName>
    </recommendedName>
</protein>
<dbReference type="Proteomes" id="UP000310200">
    <property type="component" value="Unassembled WGS sequence"/>
</dbReference>
<gene>
    <name evidence="13" type="ORF">DBV15_11061</name>
</gene>
<dbReference type="Gene3D" id="3.30.1370.70">
    <property type="entry name" value="Scaffold protein Nfu/NifU, N-terminal domain"/>
    <property type="match status" value="1"/>
</dbReference>
<dbReference type="InterPro" id="IPR034904">
    <property type="entry name" value="FSCA_dom_sf"/>
</dbReference>
<evidence type="ECO:0000313" key="14">
    <source>
        <dbReference type="Proteomes" id="UP000310200"/>
    </source>
</evidence>
<dbReference type="STRING" id="300112.A0A4S2KF59"/>
<dbReference type="InterPro" id="IPR001075">
    <property type="entry name" value="NIF_FeS_clus_asmbl_NifU_C"/>
</dbReference>
<dbReference type="FunFam" id="3.30.300.130:FF:000001">
    <property type="entry name" value="NFU1 iron-sulfur cluster scaffold"/>
    <property type="match status" value="1"/>
</dbReference>
<organism evidence="13 14">
    <name type="scientific">Temnothorax longispinosus</name>
    <dbReference type="NCBI Taxonomy" id="300112"/>
    <lineage>
        <taxon>Eukaryota</taxon>
        <taxon>Metazoa</taxon>
        <taxon>Ecdysozoa</taxon>
        <taxon>Arthropoda</taxon>
        <taxon>Hexapoda</taxon>
        <taxon>Insecta</taxon>
        <taxon>Pterygota</taxon>
        <taxon>Neoptera</taxon>
        <taxon>Endopterygota</taxon>
        <taxon>Hymenoptera</taxon>
        <taxon>Apocrita</taxon>
        <taxon>Aculeata</taxon>
        <taxon>Formicoidea</taxon>
        <taxon>Formicidae</taxon>
        <taxon>Myrmicinae</taxon>
        <taxon>Temnothorax</taxon>
    </lineage>
</organism>
<evidence type="ECO:0000256" key="7">
    <source>
        <dbReference type="ARBA" id="ARBA00023004"/>
    </source>
</evidence>
<comment type="caution">
    <text evidence="13">The sequence shown here is derived from an EMBL/GenBank/DDBJ whole genome shotgun (WGS) entry which is preliminary data.</text>
</comment>
<feature type="domain" description="F-box" evidence="12">
    <location>
        <begin position="2"/>
        <end position="54"/>
    </location>
</feature>
<evidence type="ECO:0000256" key="5">
    <source>
        <dbReference type="ARBA" id="ARBA00022723"/>
    </source>
</evidence>
<dbReference type="CDD" id="cd22110">
    <property type="entry name" value="F-box_FBXO42"/>
    <property type="match status" value="1"/>
</dbReference>
<dbReference type="Pfam" id="PF13415">
    <property type="entry name" value="Beta-prop_FBX42"/>
    <property type="match status" value="1"/>
</dbReference>
<comment type="function">
    <text evidence="1">Molecular scaffold for [Fe-S] cluster assembly of mitochondrial iron-sulfur proteins.</text>
</comment>
<dbReference type="FunFam" id="3.30.1370.70:FF:000002">
    <property type="entry name" value="NFU1 iron-sulfur cluster scaffold homolog, mitochondrial"/>
    <property type="match status" value="1"/>
</dbReference>
<evidence type="ECO:0000256" key="11">
    <source>
        <dbReference type="SAM" id="MobiDB-lite"/>
    </source>
</evidence>
<keyword evidence="8" id="KW-0411">Iron-sulfur</keyword>
<proteinExistence type="inferred from homology"/>
<keyword evidence="6" id="KW-0809">Transit peptide</keyword>
<dbReference type="SUPFAM" id="SSF81383">
    <property type="entry name" value="F-box domain"/>
    <property type="match status" value="1"/>
</dbReference>
<dbReference type="InterPro" id="IPR001810">
    <property type="entry name" value="F-box_dom"/>
</dbReference>
<dbReference type="PROSITE" id="PS50181">
    <property type="entry name" value="FBOX"/>
    <property type="match status" value="1"/>
</dbReference>
<dbReference type="Pfam" id="PF12937">
    <property type="entry name" value="F-box-like"/>
    <property type="match status" value="1"/>
</dbReference>
<dbReference type="SMART" id="SM00932">
    <property type="entry name" value="Nfu_N"/>
    <property type="match status" value="1"/>
</dbReference>
<dbReference type="SUPFAM" id="SSF117916">
    <property type="entry name" value="Fe-S cluster assembly (FSCA) domain-like"/>
    <property type="match status" value="1"/>
</dbReference>
<evidence type="ECO:0000256" key="1">
    <source>
        <dbReference type="ARBA" id="ARBA00002175"/>
    </source>
</evidence>
<evidence type="ECO:0000256" key="9">
    <source>
        <dbReference type="ARBA" id="ARBA00023128"/>
    </source>
</evidence>
<sequence length="774" mass="87861">MQCKINDLPDELLEYILSLIPPYRDLQECRLVCKRWYRATKNVIEHNEAHFQKSVAFGSLLWNSLPSMHWISTIGKRHSHSACIYDNSMYVFGGCTATWTTFNDLWQLDLGTRTWVRPITMGNYPSPKACATMLYYKKSLILFGGWSHPSPYPLHQVEQWKLFNELHVYSIKSNKWTAINTLETPPPTSAHSATIHRNLMVVFGGVCNGYNSSNDVWCLNLDSYTWHKQSTSNLKPQPRYGQSQIELGEKHLLVLGGCTGPNAAMNDAWLLTMEGVSWTWRKINMHNTEWAPTHIWCHQACKVGNYIIVLSKNRRQTKPSDMSISLKKVACQRSTSSRLCESNLLPERQGSVSTVDKDENINGRHGAFSRSHSQNAHASSQASSIPKTIPFYSDNTLSMAAFRDQPLRGNSNTNRQRQLESLRRMEEKIRNKKTQLTKVSKKAENTLSIFVLDITNVLSDDCNALWIPLKQNDHSGPDERILYSLVMGRGELIVFGGIRKEHTTLGHTEVDDSVVRSNKLPVRRDVPAISTMLLAQEYSTLFPKRNPLINSQQRRSMFVQTQDTPNPNSLKFIPGVPVLGEGCTKDFPSAKDAYCSPLAKMLFRIEGVKAIFFGPDFITVTKFDEDVEWKLLKPEIFATIMDFFASGLPVMDETSQPAADTRTVHKINPEDDEIVQMIKELLDTRIRPTVQEDGGDIVFMGFEEGIVKLKMQGSCTSCPSSVVTLRNGVQNMMQFYIPEVLGVIQVEDETDKIAEKEFQKFEQKIGKVEESKDK</sequence>
<dbReference type="Gene3D" id="1.20.1280.50">
    <property type="match status" value="1"/>
</dbReference>
<dbReference type="GO" id="GO:0051536">
    <property type="term" value="F:iron-sulfur cluster binding"/>
    <property type="evidence" value="ECO:0007669"/>
    <property type="project" value="UniProtKB-KW"/>
</dbReference>
<dbReference type="InterPro" id="IPR036047">
    <property type="entry name" value="F-box-like_dom_sf"/>
</dbReference>
<evidence type="ECO:0000256" key="4">
    <source>
        <dbReference type="ARBA" id="ARBA00018782"/>
    </source>
</evidence>
<evidence type="ECO:0000256" key="3">
    <source>
        <dbReference type="ARBA" id="ARBA00006420"/>
    </source>
</evidence>
<evidence type="ECO:0000313" key="13">
    <source>
        <dbReference type="EMBL" id="TGZ46208.1"/>
    </source>
</evidence>
<dbReference type="InterPro" id="IPR052821">
    <property type="entry name" value="F-box_only_SRC"/>
</dbReference>
<accession>A0A4S2KF59</accession>
<comment type="subcellular location">
    <subcellularLocation>
        <location evidence="2">Mitochondrion</location>
    </subcellularLocation>
</comment>
<dbReference type="Pfam" id="PF01106">
    <property type="entry name" value="NifU"/>
    <property type="match status" value="1"/>
</dbReference>
<keyword evidence="5" id="KW-0479">Metal-binding</keyword>
<dbReference type="PANTHER" id="PTHR46432:SF1">
    <property type="entry name" value="F-BOX ONLY PROTEIN 42"/>
    <property type="match status" value="1"/>
</dbReference>